<dbReference type="Pfam" id="PF00501">
    <property type="entry name" value="AMP-binding"/>
    <property type="match status" value="1"/>
</dbReference>
<dbReference type="RefSeq" id="WP_188092165.1">
    <property type="nucleotide sequence ID" value="NZ_JACVFC010000017.1"/>
</dbReference>
<feature type="domain" description="AMP-dependent synthetase/ligase" evidence="3">
    <location>
        <begin position="2"/>
        <end position="144"/>
    </location>
</feature>
<evidence type="ECO:0000259" key="3">
    <source>
        <dbReference type="Pfam" id="PF00501"/>
    </source>
</evidence>
<accession>A0ABR7TY51</accession>
<dbReference type="SUPFAM" id="SSF56801">
    <property type="entry name" value="Acetyl-CoA synthetase-like"/>
    <property type="match status" value="1"/>
</dbReference>
<evidence type="ECO:0000256" key="1">
    <source>
        <dbReference type="ARBA" id="ARBA00022450"/>
    </source>
</evidence>
<dbReference type="PANTHER" id="PTHR44845:SF7">
    <property type="entry name" value="PLIPASTATIN SYNTHASE SUBUNIT D"/>
    <property type="match status" value="1"/>
</dbReference>
<feature type="non-terminal residue" evidence="4">
    <location>
        <position position="144"/>
    </location>
</feature>
<organism evidence="4 5">
    <name type="scientific">Chitinophaga qingshengii</name>
    <dbReference type="NCBI Taxonomy" id="1569794"/>
    <lineage>
        <taxon>Bacteria</taxon>
        <taxon>Pseudomonadati</taxon>
        <taxon>Bacteroidota</taxon>
        <taxon>Chitinophagia</taxon>
        <taxon>Chitinophagales</taxon>
        <taxon>Chitinophagaceae</taxon>
        <taxon>Chitinophaga</taxon>
    </lineage>
</organism>
<evidence type="ECO:0000256" key="2">
    <source>
        <dbReference type="ARBA" id="ARBA00022553"/>
    </source>
</evidence>
<name>A0ABR7TY51_9BACT</name>
<dbReference type="Proteomes" id="UP000659124">
    <property type="component" value="Unassembled WGS sequence"/>
</dbReference>
<reference evidence="4 5" key="1">
    <citation type="submission" date="2020-09" db="EMBL/GenBank/DDBJ databases">
        <title>Genome sequences of type strains of Chitinophaga qingshengii and Chitinophaga varians.</title>
        <authorList>
            <person name="Kittiwongwattana C."/>
        </authorList>
    </citation>
    <scope>NUCLEOTIDE SEQUENCE [LARGE SCALE GENOMIC DNA]</scope>
    <source>
        <strain evidence="4 5">JCM 30026</strain>
    </source>
</reference>
<dbReference type="EMBL" id="JACVFC010000017">
    <property type="protein sequence ID" value="MBC9935070.1"/>
    <property type="molecule type" value="Genomic_DNA"/>
</dbReference>
<gene>
    <name evidence="4" type="ORF">ICL07_32155</name>
</gene>
<dbReference type="InterPro" id="IPR000873">
    <property type="entry name" value="AMP-dep_synth/lig_dom"/>
</dbReference>
<dbReference type="PANTHER" id="PTHR44845">
    <property type="entry name" value="CARRIER DOMAIN-CONTAINING PROTEIN"/>
    <property type="match status" value="1"/>
</dbReference>
<keyword evidence="1" id="KW-0596">Phosphopantetheine</keyword>
<feature type="non-terminal residue" evidence="4">
    <location>
        <position position="1"/>
    </location>
</feature>
<sequence length="144" mass="15437">ESVYLLKTAYVFDVSLSELFGWLAGGGKLAILPAGDEKDPAAIQSAIAAYGVTHINFVPSLFALFLDVLKQGGAAVQRLEYIFVAGEAFPEHLAQELQACGWADSVYNLYGPTECSVYATAFAMKDYRGGPVPIGLPLPNVEVY</sequence>
<keyword evidence="2" id="KW-0597">Phosphoprotein</keyword>
<evidence type="ECO:0000313" key="5">
    <source>
        <dbReference type="Proteomes" id="UP000659124"/>
    </source>
</evidence>
<evidence type="ECO:0000313" key="4">
    <source>
        <dbReference type="EMBL" id="MBC9935070.1"/>
    </source>
</evidence>
<comment type="caution">
    <text evidence="4">The sequence shown here is derived from an EMBL/GenBank/DDBJ whole genome shotgun (WGS) entry which is preliminary data.</text>
</comment>
<protein>
    <submittedName>
        <fullName evidence="4">AMP-binding protein</fullName>
    </submittedName>
</protein>
<keyword evidence="5" id="KW-1185">Reference proteome</keyword>
<proteinExistence type="predicted"/>
<dbReference type="Gene3D" id="3.40.50.980">
    <property type="match status" value="1"/>
</dbReference>